<comment type="similarity">
    <text evidence="1">Belongs to the oligoribonuclease family.</text>
</comment>
<dbReference type="GO" id="GO:0000175">
    <property type="term" value="F:3'-5'-RNA exonuclease activity"/>
    <property type="evidence" value="ECO:0007669"/>
    <property type="project" value="InterPro"/>
</dbReference>
<protein>
    <recommendedName>
        <fullName evidence="5">Exonuclease domain-containing protein</fullName>
    </recommendedName>
</protein>
<dbReference type="Proteomes" id="UP000187209">
    <property type="component" value="Unassembled WGS sequence"/>
</dbReference>
<keyword evidence="7" id="KW-1185">Reference proteome</keyword>
<feature type="domain" description="Exonuclease" evidence="5">
    <location>
        <begin position="3"/>
        <end position="176"/>
    </location>
</feature>
<dbReference type="SUPFAM" id="SSF53098">
    <property type="entry name" value="Ribonuclease H-like"/>
    <property type="match status" value="1"/>
</dbReference>
<dbReference type="PANTHER" id="PTHR11046">
    <property type="entry name" value="OLIGORIBONUCLEASE, MITOCHONDRIAL"/>
    <property type="match status" value="1"/>
</dbReference>
<keyword evidence="3" id="KW-0378">Hydrolase</keyword>
<dbReference type="InterPro" id="IPR036397">
    <property type="entry name" value="RNaseH_sf"/>
</dbReference>
<evidence type="ECO:0000256" key="3">
    <source>
        <dbReference type="ARBA" id="ARBA00022801"/>
    </source>
</evidence>
<dbReference type="Pfam" id="PF00929">
    <property type="entry name" value="RNase_T"/>
    <property type="match status" value="1"/>
</dbReference>
<dbReference type="EMBL" id="MPUH01001259">
    <property type="protein sequence ID" value="OMJ68948.1"/>
    <property type="molecule type" value="Genomic_DNA"/>
</dbReference>
<keyword evidence="2" id="KW-0540">Nuclease</keyword>
<evidence type="ECO:0000256" key="4">
    <source>
        <dbReference type="ARBA" id="ARBA00022839"/>
    </source>
</evidence>
<evidence type="ECO:0000259" key="5">
    <source>
        <dbReference type="SMART" id="SM00479"/>
    </source>
</evidence>
<dbReference type="CDD" id="cd06135">
    <property type="entry name" value="Orn"/>
    <property type="match status" value="1"/>
</dbReference>
<dbReference type="NCBIfam" id="NF003765">
    <property type="entry name" value="PRK05359.1"/>
    <property type="match status" value="1"/>
</dbReference>
<evidence type="ECO:0000313" key="6">
    <source>
        <dbReference type="EMBL" id="OMJ68948.1"/>
    </source>
</evidence>
<dbReference type="PANTHER" id="PTHR11046:SF0">
    <property type="entry name" value="OLIGORIBONUCLEASE, MITOCHONDRIAL"/>
    <property type="match status" value="1"/>
</dbReference>
<evidence type="ECO:0000256" key="1">
    <source>
        <dbReference type="ARBA" id="ARBA00009921"/>
    </source>
</evidence>
<accession>A0A1R2AWR1</accession>
<dbReference type="InterPro" id="IPR013520">
    <property type="entry name" value="Ribonucl_H"/>
</dbReference>
<sequence>MKKWVWIDLELTGLDVKKDQILEIAVIITDNKCENPQEGPVIVIKAEDDILRLMDSYVKKMHKTSGLTKKVRESLISLDDAENTVLDFLLKNNIEDAPLAGNSVHMDRMFLIRLMPKLFQNCISPKRIIDVSSVKEIYLVYIDNKETIKKAGMHRSLDDILESIAELKSYLWMFSNFAIEEN</sequence>
<proteinExistence type="inferred from homology"/>
<dbReference type="OrthoDB" id="270189at2759"/>
<name>A0A1R2AWR1_9CILI</name>
<gene>
    <name evidence="6" type="ORF">SteCoe_33446</name>
</gene>
<evidence type="ECO:0000313" key="7">
    <source>
        <dbReference type="Proteomes" id="UP000187209"/>
    </source>
</evidence>
<keyword evidence="4" id="KW-0269">Exonuclease</keyword>
<dbReference type="InterPro" id="IPR022894">
    <property type="entry name" value="Oligoribonuclease"/>
</dbReference>
<dbReference type="InterPro" id="IPR012337">
    <property type="entry name" value="RNaseH-like_sf"/>
</dbReference>
<organism evidence="6 7">
    <name type="scientific">Stentor coeruleus</name>
    <dbReference type="NCBI Taxonomy" id="5963"/>
    <lineage>
        <taxon>Eukaryota</taxon>
        <taxon>Sar</taxon>
        <taxon>Alveolata</taxon>
        <taxon>Ciliophora</taxon>
        <taxon>Postciliodesmatophora</taxon>
        <taxon>Heterotrichea</taxon>
        <taxon>Heterotrichida</taxon>
        <taxon>Stentoridae</taxon>
        <taxon>Stentor</taxon>
    </lineage>
</organism>
<dbReference type="SMART" id="SM00479">
    <property type="entry name" value="EXOIII"/>
    <property type="match status" value="1"/>
</dbReference>
<comment type="caution">
    <text evidence="6">The sequence shown here is derived from an EMBL/GenBank/DDBJ whole genome shotgun (WGS) entry which is preliminary data.</text>
</comment>
<dbReference type="AlphaFoldDB" id="A0A1R2AWR1"/>
<evidence type="ECO:0000256" key="2">
    <source>
        <dbReference type="ARBA" id="ARBA00022722"/>
    </source>
</evidence>
<dbReference type="Gene3D" id="3.30.420.10">
    <property type="entry name" value="Ribonuclease H-like superfamily/Ribonuclease H"/>
    <property type="match status" value="1"/>
</dbReference>
<reference evidence="6 7" key="1">
    <citation type="submission" date="2016-11" db="EMBL/GenBank/DDBJ databases">
        <title>The macronuclear genome of Stentor coeruleus: a giant cell with tiny introns.</title>
        <authorList>
            <person name="Slabodnick M."/>
            <person name="Ruby J.G."/>
            <person name="Reiff S.B."/>
            <person name="Swart E.C."/>
            <person name="Gosai S."/>
            <person name="Prabakaran S."/>
            <person name="Witkowska E."/>
            <person name="Larue G.E."/>
            <person name="Fisher S."/>
            <person name="Freeman R.M."/>
            <person name="Gunawardena J."/>
            <person name="Chu W."/>
            <person name="Stover N.A."/>
            <person name="Gregory B.D."/>
            <person name="Nowacki M."/>
            <person name="Derisi J."/>
            <person name="Roy S.W."/>
            <person name="Marshall W.F."/>
            <person name="Sood P."/>
        </authorList>
    </citation>
    <scope>NUCLEOTIDE SEQUENCE [LARGE SCALE GENOMIC DNA]</scope>
    <source>
        <strain evidence="6">WM001</strain>
    </source>
</reference>
<dbReference type="GO" id="GO:0003676">
    <property type="term" value="F:nucleic acid binding"/>
    <property type="evidence" value="ECO:0007669"/>
    <property type="project" value="InterPro"/>
</dbReference>